<keyword evidence="2" id="KW-1185">Reference proteome</keyword>
<evidence type="ECO:0000313" key="1">
    <source>
        <dbReference type="EMBL" id="ADG91739.1"/>
    </source>
</evidence>
<proteinExistence type="predicted"/>
<gene>
    <name evidence="1" type="ordered locus">Arnit_0069</name>
</gene>
<dbReference type="EMBL" id="CP001999">
    <property type="protein sequence ID" value="ADG91739.1"/>
    <property type="molecule type" value="Genomic_DNA"/>
</dbReference>
<organism evidence="1 2">
    <name type="scientific">Arcobacter nitrofigilis (strain ATCC 33309 / DSM 7299 / CCUG 15893 / LMG 7604 / NCTC 12251 / CI)</name>
    <name type="common">Campylobacter nitrofigilis</name>
    <dbReference type="NCBI Taxonomy" id="572480"/>
    <lineage>
        <taxon>Bacteria</taxon>
        <taxon>Pseudomonadati</taxon>
        <taxon>Campylobacterota</taxon>
        <taxon>Epsilonproteobacteria</taxon>
        <taxon>Campylobacterales</taxon>
        <taxon>Arcobacteraceae</taxon>
        <taxon>Arcobacter</taxon>
    </lineage>
</organism>
<evidence type="ECO:0000313" key="2">
    <source>
        <dbReference type="Proteomes" id="UP000000939"/>
    </source>
</evidence>
<sequence length="140" mass="16012">MSGINDVVDSFNVGFFQTTNTNKNPIDLNIPENTQFGDFSEKLKVISSEATYRPPETVYLDGFDGSDPKNPIPIKIPLTGYFQHPFLDKDGNWDEEAEYKSYAEKELEYKKGVVSNWMEERGYDLQKNAELMKALLEKEG</sequence>
<protein>
    <submittedName>
        <fullName evidence="1">Uncharacterized protein</fullName>
    </submittedName>
</protein>
<dbReference type="STRING" id="572480.Arnit_0069"/>
<dbReference type="RefSeq" id="WP_013133884.1">
    <property type="nucleotide sequence ID" value="NC_014166.1"/>
</dbReference>
<name>D5V3M8_ARCNC</name>
<reference evidence="1 2" key="1">
    <citation type="journal article" date="2010" name="Stand. Genomic Sci.">
        <title>Complete genome sequence of Arcobacter nitrofigilis type strain (CI).</title>
        <authorList>
            <person name="Pati A."/>
            <person name="Gronow S."/>
            <person name="Lapidus A."/>
            <person name="Copeland A."/>
            <person name="Glavina Del Rio T."/>
            <person name="Nolan M."/>
            <person name="Lucas S."/>
            <person name="Tice H."/>
            <person name="Cheng J.F."/>
            <person name="Han C."/>
            <person name="Chertkov O."/>
            <person name="Bruce D."/>
            <person name="Tapia R."/>
            <person name="Goodwin L."/>
            <person name="Pitluck S."/>
            <person name="Liolios K."/>
            <person name="Ivanova N."/>
            <person name="Mavromatis K."/>
            <person name="Chen A."/>
            <person name="Palaniappan K."/>
            <person name="Land M."/>
            <person name="Hauser L."/>
            <person name="Chang Y.J."/>
            <person name="Jeffries C.D."/>
            <person name="Detter J.C."/>
            <person name="Rohde M."/>
            <person name="Goker M."/>
            <person name="Bristow J."/>
            <person name="Eisen J.A."/>
            <person name="Markowitz V."/>
            <person name="Hugenholtz P."/>
            <person name="Klenk H.P."/>
            <person name="Kyrpides N.C."/>
        </authorList>
    </citation>
    <scope>NUCLEOTIDE SEQUENCE [LARGE SCALE GENOMIC DNA]</scope>
    <source>
        <strain evidence="2">ATCC 33309 / DSM 7299 / CCUG 15893 / LMG 7604 / NCTC 12251 / CI</strain>
    </source>
</reference>
<dbReference type="OrthoDB" id="5348849at2"/>
<dbReference type="HOGENOM" id="CLU_1830969_0_0_7"/>
<dbReference type="KEGG" id="ant:Arnit_0069"/>
<dbReference type="Proteomes" id="UP000000939">
    <property type="component" value="Chromosome"/>
</dbReference>
<dbReference type="AlphaFoldDB" id="D5V3M8"/>
<accession>D5V3M8</accession>